<accession>A0ABZ1UTV4</accession>
<evidence type="ECO:0000313" key="2">
    <source>
        <dbReference type="Proteomes" id="UP000321323"/>
    </source>
</evidence>
<reference evidence="1 2" key="1">
    <citation type="journal article" date="2019" name="Int. J. Syst. Evol. Microbiol.">
        <title>The Draft Whole-Genome Sequence of the Antibiotic Producer Empedobacter haloabium ATCC 31962 Provides Indications for Its Taxonomic Reclassification.</title>
        <authorList>
            <person name="Miess H."/>
            <person name="Arlt P."/>
            <person name="Apel A.K."/>
            <person name="Weber T."/>
            <person name="Nieselt K."/>
            <person name="Hanssen F."/>
            <person name="Czemmel S."/>
            <person name="Nahnsen S."/>
            <person name="Gross H."/>
        </authorList>
    </citation>
    <scope>NUCLEOTIDE SEQUENCE [LARGE SCALE GENOMIC DNA]</scope>
    <source>
        <strain evidence="1 2">ATCC 31962</strain>
    </source>
</reference>
<protein>
    <submittedName>
        <fullName evidence="1">Uncharacterized protein</fullName>
    </submittedName>
</protein>
<evidence type="ECO:0000313" key="1">
    <source>
        <dbReference type="EMBL" id="WUR16133.1"/>
    </source>
</evidence>
<keyword evidence="2" id="KW-1185">Reference proteome</keyword>
<organism evidence="1 2">
    <name type="scientific">[Empedobacter] haloabium</name>
    <dbReference type="NCBI Taxonomy" id="592317"/>
    <lineage>
        <taxon>Bacteria</taxon>
        <taxon>Pseudomonadati</taxon>
        <taxon>Pseudomonadota</taxon>
        <taxon>Betaproteobacteria</taxon>
        <taxon>Burkholderiales</taxon>
        <taxon>Oxalobacteraceae</taxon>
        <taxon>Telluria group</taxon>
        <taxon>Telluria group incertae sedis</taxon>
    </lineage>
</organism>
<gene>
    <name evidence="1" type="ORF">E7V67_013830</name>
</gene>
<name>A0ABZ1UTV4_9BURK</name>
<proteinExistence type="predicted"/>
<sequence>MKTLDVVALEFTADMAGALEETKVSIKVLTSVIREIASIVSWW</sequence>
<dbReference type="Proteomes" id="UP000321323">
    <property type="component" value="Chromosome"/>
</dbReference>
<dbReference type="EMBL" id="CP136508">
    <property type="protein sequence ID" value="WUR16133.1"/>
    <property type="molecule type" value="Genomic_DNA"/>
</dbReference>